<feature type="compositionally biased region" description="Low complexity" evidence="1">
    <location>
        <begin position="41"/>
        <end position="61"/>
    </location>
</feature>
<feature type="transmembrane region" description="Helical" evidence="2">
    <location>
        <begin position="92"/>
        <end position="112"/>
    </location>
</feature>
<name>A0ABN8ABL8_9BACI</name>
<dbReference type="RefSeq" id="WP_230500335.1">
    <property type="nucleotide sequence ID" value="NZ_CAKJTJ010000004.1"/>
</dbReference>
<feature type="domain" description="PASTA" evidence="3">
    <location>
        <begin position="111"/>
        <end position="177"/>
    </location>
</feature>
<gene>
    <name evidence="4" type="ORF">BACCIP111883_01176</name>
</gene>
<dbReference type="Pfam" id="PF03793">
    <property type="entry name" value="PASTA"/>
    <property type="match status" value="2"/>
</dbReference>
<dbReference type="Proteomes" id="UP000789833">
    <property type="component" value="Unassembled WGS sequence"/>
</dbReference>
<keyword evidence="2" id="KW-0472">Membrane</keyword>
<dbReference type="CDD" id="cd06577">
    <property type="entry name" value="PASTA_pknB"/>
    <property type="match status" value="3"/>
</dbReference>
<proteinExistence type="predicted"/>
<dbReference type="PROSITE" id="PS51178">
    <property type="entry name" value="PASTA"/>
    <property type="match status" value="2"/>
</dbReference>
<keyword evidence="2" id="KW-0812">Transmembrane</keyword>
<feature type="region of interest" description="Disordered" evidence="1">
    <location>
        <begin position="1"/>
        <end position="67"/>
    </location>
</feature>
<organism evidence="4 5">
    <name type="scientific">Sutcliffiella rhizosphaerae</name>
    <dbReference type="NCBI Taxonomy" id="2880967"/>
    <lineage>
        <taxon>Bacteria</taxon>
        <taxon>Bacillati</taxon>
        <taxon>Bacillota</taxon>
        <taxon>Bacilli</taxon>
        <taxon>Bacillales</taxon>
        <taxon>Bacillaceae</taxon>
        <taxon>Sutcliffiella</taxon>
    </lineage>
</organism>
<dbReference type="EMBL" id="CAKJTJ010000004">
    <property type="protein sequence ID" value="CAG9620408.1"/>
    <property type="molecule type" value="Genomic_DNA"/>
</dbReference>
<evidence type="ECO:0000256" key="2">
    <source>
        <dbReference type="SAM" id="Phobius"/>
    </source>
</evidence>
<feature type="compositionally biased region" description="Basic and acidic residues" evidence="1">
    <location>
        <begin position="8"/>
        <end position="18"/>
    </location>
</feature>
<comment type="caution">
    <text evidence="4">The sequence shown here is derived from an EMBL/GenBank/DDBJ whole genome shotgun (WGS) entry which is preliminary data.</text>
</comment>
<evidence type="ECO:0000259" key="3">
    <source>
        <dbReference type="PROSITE" id="PS51178"/>
    </source>
</evidence>
<dbReference type="SMART" id="SM00740">
    <property type="entry name" value="PASTA"/>
    <property type="match status" value="3"/>
</dbReference>
<evidence type="ECO:0000313" key="5">
    <source>
        <dbReference type="Proteomes" id="UP000789833"/>
    </source>
</evidence>
<reference evidence="4 5" key="1">
    <citation type="submission" date="2021-10" db="EMBL/GenBank/DDBJ databases">
        <authorList>
            <person name="Criscuolo A."/>
        </authorList>
    </citation>
    <scope>NUCLEOTIDE SEQUENCE [LARGE SCALE GENOMIC DNA]</scope>
    <source>
        <strain evidence="5">CIP 111883</strain>
    </source>
</reference>
<evidence type="ECO:0000256" key="1">
    <source>
        <dbReference type="SAM" id="MobiDB-lite"/>
    </source>
</evidence>
<dbReference type="Gene3D" id="3.30.10.20">
    <property type="match status" value="3"/>
</dbReference>
<accession>A0ABN8ABL8</accession>
<feature type="compositionally biased region" description="Basic and acidic residues" evidence="1">
    <location>
        <begin position="25"/>
        <end position="40"/>
    </location>
</feature>
<sequence length="475" mass="54107">MSDFLSKFNKDNYDKLENEQNSTRENMEQKKEEKQEEAKVETPSSTISSSDSKTTDSTLSTNRVERNVDNYGIDEDVEVDPDYKNKKRRKQMMIAAGSAIALILIFFIYYQLVHVKMEDFVDKPVSEARTWVAENGLEMELTQEFSNEYGENQIISQSVPAKDKVRKGKTVQFVSSKGADPDDIIPLPDFSLLNQGEIENWIEENHAKNLKVVYEFSDKIDNGEFIRMEIRDSNIKAEEYKRKDSAAVYLSKGKEVFEKNIAVPDFTNKTKDEVEQWAKTNMIEMEYEEEDSNTIEANLIISQSIKADEKIAKMDQMKVKVSLGKATIIPNFSELTPDEASEQSGFLLSVKQRFHADVSYGKLISQSIEAGTKLTNQEDTAVTVVYSLGRPYLRDYRGQLDGDLPRLFYEDYHSKGANVNYIVKYVDSPEIKGTVVDMSAFNQFIAMTYTVEVHVSNNVYTSPAPVENGEGKELD</sequence>
<protein>
    <recommendedName>
        <fullName evidence="3">PASTA domain-containing protein</fullName>
    </recommendedName>
</protein>
<dbReference type="InterPro" id="IPR005543">
    <property type="entry name" value="PASTA_dom"/>
</dbReference>
<evidence type="ECO:0000313" key="4">
    <source>
        <dbReference type="EMBL" id="CAG9620408.1"/>
    </source>
</evidence>
<keyword evidence="2" id="KW-1133">Transmembrane helix</keyword>
<feature type="domain" description="PASTA" evidence="3">
    <location>
        <begin position="257"/>
        <end position="323"/>
    </location>
</feature>
<keyword evidence="5" id="KW-1185">Reference proteome</keyword>